<evidence type="ECO:0000259" key="11">
    <source>
        <dbReference type="Pfam" id="PF07715"/>
    </source>
</evidence>
<protein>
    <submittedName>
        <fullName evidence="12">TonB-dependent receptor plug domain-containing protein</fullName>
    </submittedName>
</protein>
<comment type="caution">
    <text evidence="12">The sequence shown here is derived from an EMBL/GenBank/DDBJ whole genome shotgun (WGS) entry which is preliminary data.</text>
</comment>
<evidence type="ECO:0000313" key="12">
    <source>
        <dbReference type="EMBL" id="MEC5386757.1"/>
    </source>
</evidence>
<dbReference type="RefSeq" id="WP_327599716.1">
    <property type="nucleotide sequence ID" value="NZ_JAYXHS010000002.1"/>
</dbReference>
<dbReference type="InterPro" id="IPR039426">
    <property type="entry name" value="TonB-dep_rcpt-like"/>
</dbReference>
<evidence type="ECO:0000256" key="4">
    <source>
        <dbReference type="ARBA" id="ARBA00022452"/>
    </source>
</evidence>
<evidence type="ECO:0000256" key="8">
    <source>
        <dbReference type="ARBA" id="ARBA00023237"/>
    </source>
</evidence>
<dbReference type="PANTHER" id="PTHR30069">
    <property type="entry name" value="TONB-DEPENDENT OUTER MEMBRANE RECEPTOR"/>
    <property type="match status" value="1"/>
</dbReference>
<dbReference type="Gene3D" id="2.40.170.20">
    <property type="entry name" value="TonB-dependent receptor, beta-barrel domain"/>
    <property type="match status" value="1"/>
</dbReference>
<evidence type="ECO:0000256" key="3">
    <source>
        <dbReference type="ARBA" id="ARBA00022448"/>
    </source>
</evidence>
<name>A0ABU6K529_9RHOO</name>
<dbReference type="PROSITE" id="PS52016">
    <property type="entry name" value="TONB_DEPENDENT_REC_3"/>
    <property type="match status" value="1"/>
</dbReference>
<keyword evidence="8 9" id="KW-0998">Cell outer membrane</keyword>
<sequence length="691" mass="75901">MKKQWALMLVCVGVNAGTNEAAMAADEPAIEPVIVKGNYDNPVGSTDAASAGTVTSKLIANRPALRTGEILEFVPGVIVTQHSGDGKANQYFLRGFNLDHGTDFSTRVDGMPINMRTHAHGQGYTDLNFLIPELVSRIDYRKGPYAAEDGDFASAGAAYMRLFDRLPQGIASVTVGENGFGRTLLADSKDIGAGTFLYGLDMGHNSGPWEVSENLRKFNGLLRFSQGTEKEGWHATAMGYGSQWRATDQVANRAVADGSIGRFGTLDGSDGGKTSRYSLSLGADGKAGAGRYSASAYAVRSRLNLFSNFTYFLDHPSDLGDPVNGDQFEQAEKRDLVGFDTKYMWPAELGGLTMLNTLGLTGRYDKLGPVGLYSTEEQRRVSTTREDTVREGSYGVWFENSTDWTRWLRSVAGVRFDEYNFDVKSSLPENSGKKDAKLASPKFSLIFGPWSQTEFFLNWGRGFHSNDARGTVQTIDPKTGTPVDAVTPLVKTRGEEIGARSEWLPGLQTSLAVWRLKSDSELVFVGDAGTTEASRPGKRNGVEWNNHYVARPWLLFDADLSWSKARYADESPDGNYIPGAIEQVGTFGVTLDSLGPWSGQFQLRYFGPRALIEDNSVRSSSTTLAYMRVGYAFTPATKLSLDIFNLFDRKASDIDYYYTSRLKGEDPAGVDDIHSHPVEPRTFRVSLVHRF</sequence>
<dbReference type="Gene3D" id="2.170.130.10">
    <property type="entry name" value="TonB-dependent receptor, plug domain"/>
    <property type="match status" value="1"/>
</dbReference>
<dbReference type="SUPFAM" id="SSF56935">
    <property type="entry name" value="Porins"/>
    <property type="match status" value="1"/>
</dbReference>
<evidence type="ECO:0000256" key="7">
    <source>
        <dbReference type="ARBA" id="ARBA00023170"/>
    </source>
</evidence>
<dbReference type="PANTHER" id="PTHR30069:SF36">
    <property type="entry name" value="BLL6948 PROTEIN"/>
    <property type="match status" value="1"/>
</dbReference>
<keyword evidence="3 9" id="KW-0813">Transport</keyword>
<comment type="similarity">
    <text evidence="2 9">Belongs to the TonB-dependent receptor family.</text>
</comment>
<reference evidence="12 13" key="1">
    <citation type="submission" date="2024-01" db="EMBL/GenBank/DDBJ databases">
        <title>Uliginosibacterium soil sp. nov.</title>
        <authorList>
            <person name="Lv Y."/>
        </authorList>
    </citation>
    <scope>NUCLEOTIDE SEQUENCE [LARGE SCALE GENOMIC DNA]</scope>
    <source>
        <strain evidence="12 13">H3</strain>
    </source>
</reference>
<feature type="domain" description="TonB-dependent receptor plug" evidence="11">
    <location>
        <begin position="49"/>
        <end position="157"/>
    </location>
</feature>
<keyword evidence="7 12" id="KW-0675">Receptor</keyword>
<organism evidence="12 13">
    <name type="scientific">Uliginosibacterium silvisoli</name>
    <dbReference type="NCBI Taxonomy" id="3114758"/>
    <lineage>
        <taxon>Bacteria</taxon>
        <taxon>Pseudomonadati</taxon>
        <taxon>Pseudomonadota</taxon>
        <taxon>Betaproteobacteria</taxon>
        <taxon>Rhodocyclales</taxon>
        <taxon>Zoogloeaceae</taxon>
        <taxon>Uliginosibacterium</taxon>
    </lineage>
</organism>
<dbReference type="InterPro" id="IPR036942">
    <property type="entry name" value="Beta-barrel_TonB_sf"/>
</dbReference>
<dbReference type="Proteomes" id="UP001331561">
    <property type="component" value="Unassembled WGS sequence"/>
</dbReference>
<evidence type="ECO:0000256" key="9">
    <source>
        <dbReference type="PROSITE-ProRule" id="PRU01360"/>
    </source>
</evidence>
<evidence type="ECO:0000256" key="5">
    <source>
        <dbReference type="ARBA" id="ARBA00022692"/>
    </source>
</evidence>
<feature type="chain" id="PRO_5045805211" evidence="10">
    <location>
        <begin position="25"/>
        <end position="691"/>
    </location>
</feature>
<keyword evidence="6 9" id="KW-0472">Membrane</keyword>
<evidence type="ECO:0000256" key="6">
    <source>
        <dbReference type="ARBA" id="ARBA00023136"/>
    </source>
</evidence>
<keyword evidence="5 9" id="KW-0812">Transmembrane</keyword>
<feature type="signal peptide" evidence="10">
    <location>
        <begin position="1"/>
        <end position="24"/>
    </location>
</feature>
<dbReference type="InterPro" id="IPR037066">
    <property type="entry name" value="Plug_dom_sf"/>
</dbReference>
<keyword evidence="4 9" id="KW-1134">Transmembrane beta strand</keyword>
<keyword evidence="10" id="KW-0732">Signal</keyword>
<gene>
    <name evidence="12" type="ORF">VVD49_13565</name>
</gene>
<evidence type="ECO:0000256" key="2">
    <source>
        <dbReference type="ARBA" id="ARBA00009810"/>
    </source>
</evidence>
<dbReference type="Pfam" id="PF07715">
    <property type="entry name" value="Plug"/>
    <property type="match status" value="1"/>
</dbReference>
<evidence type="ECO:0000313" key="13">
    <source>
        <dbReference type="Proteomes" id="UP001331561"/>
    </source>
</evidence>
<comment type="subcellular location">
    <subcellularLocation>
        <location evidence="1 9">Cell outer membrane</location>
        <topology evidence="1 9">Multi-pass membrane protein</topology>
    </subcellularLocation>
</comment>
<proteinExistence type="inferred from homology"/>
<accession>A0ABU6K529</accession>
<dbReference type="InterPro" id="IPR012910">
    <property type="entry name" value="Plug_dom"/>
</dbReference>
<keyword evidence="13" id="KW-1185">Reference proteome</keyword>
<evidence type="ECO:0000256" key="10">
    <source>
        <dbReference type="SAM" id="SignalP"/>
    </source>
</evidence>
<dbReference type="EMBL" id="JAYXHS010000002">
    <property type="protein sequence ID" value="MEC5386757.1"/>
    <property type="molecule type" value="Genomic_DNA"/>
</dbReference>
<evidence type="ECO:0000256" key="1">
    <source>
        <dbReference type="ARBA" id="ARBA00004571"/>
    </source>
</evidence>